<sequence length="181" mass="18374">MRAPLILLSLMLAAGPALAGGDAARPIPTDPAAAAPSPPNLSALPAPSTTPPPRALPAVVLATDMEALAGGGWRLLGTQAARDQLSPAQRAALTEIAGHLTAQTRGRVTVLAEVSSPSDDESMARRASLAAALSVKRALETGGLDGTRIDLRPLGRTPAARDAVDVLPPGVQRDATPRATR</sequence>
<dbReference type="AlphaFoldDB" id="A0A2W7KPS5"/>
<dbReference type="OrthoDB" id="7280780at2"/>
<evidence type="ECO:0000256" key="2">
    <source>
        <dbReference type="SAM" id="SignalP"/>
    </source>
</evidence>
<dbReference type="RefSeq" id="WP_146422667.1">
    <property type="nucleotide sequence ID" value="NZ_QKYU01000002.1"/>
</dbReference>
<reference evidence="3 4" key="1">
    <citation type="submission" date="2018-06" db="EMBL/GenBank/DDBJ databases">
        <title>Genomic Encyclopedia of Archaeal and Bacterial Type Strains, Phase II (KMG-II): from individual species to whole genera.</title>
        <authorList>
            <person name="Goeker M."/>
        </authorList>
    </citation>
    <scope>NUCLEOTIDE SEQUENCE [LARGE SCALE GENOMIC DNA]</scope>
    <source>
        <strain evidence="3 4">DSM 24525</strain>
    </source>
</reference>
<feature type="chain" id="PRO_5015989941" description="OmpA family protein" evidence="2">
    <location>
        <begin position="20"/>
        <end position="181"/>
    </location>
</feature>
<feature type="region of interest" description="Disordered" evidence="1">
    <location>
        <begin position="160"/>
        <end position="181"/>
    </location>
</feature>
<name>A0A2W7KPS5_9PROT</name>
<feature type="signal peptide" evidence="2">
    <location>
        <begin position="1"/>
        <end position="19"/>
    </location>
</feature>
<keyword evidence="4" id="KW-1185">Reference proteome</keyword>
<evidence type="ECO:0000313" key="3">
    <source>
        <dbReference type="EMBL" id="PZW50315.1"/>
    </source>
</evidence>
<evidence type="ECO:0000256" key="1">
    <source>
        <dbReference type="SAM" id="MobiDB-lite"/>
    </source>
</evidence>
<feature type="region of interest" description="Disordered" evidence="1">
    <location>
        <begin position="28"/>
        <end position="51"/>
    </location>
</feature>
<evidence type="ECO:0008006" key="5">
    <source>
        <dbReference type="Google" id="ProtNLM"/>
    </source>
</evidence>
<organism evidence="3 4">
    <name type="scientific">Humitalea rosea</name>
    <dbReference type="NCBI Taxonomy" id="990373"/>
    <lineage>
        <taxon>Bacteria</taxon>
        <taxon>Pseudomonadati</taxon>
        <taxon>Pseudomonadota</taxon>
        <taxon>Alphaproteobacteria</taxon>
        <taxon>Acetobacterales</taxon>
        <taxon>Roseomonadaceae</taxon>
        <taxon>Humitalea</taxon>
    </lineage>
</organism>
<dbReference type="EMBL" id="QKYU01000002">
    <property type="protein sequence ID" value="PZW50315.1"/>
    <property type="molecule type" value="Genomic_DNA"/>
</dbReference>
<accession>A0A2W7KPS5</accession>
<feature type="compositionally biased region" description="Low complexity" evidence="1">
    <location>
        <begin position="28"/>
        <end position="47"/>
    </location>
</feature>
<dbReference type="Proteomes" id="UP000249688">
    <property type="component" value="Unassembled WGS sequence"/>
</dbReference>
<keyword evidence="2" id="KW-0732">Signal</keyword>
<protein>
    <recommendedName>
        <fullName evidence="5">OmpA family protein</fullName>
    </recommendedName>
</protein>
<evidence type="ECO:0000313" key="4">
    <source>
        <dbReference type="Proteomes" id="UP000249688"/>
    </source>
</evidence>
<gene>
    <name evidence="3" type="ORF">C8P66_1023</name>
</gene>
<proteinExistence type="predicted"/>
<comment type="caution">
    <text evidence="3">The sequence shown here is derived from an EMBL/GenBank/DDBJ whole genome shotgun (WGS) entry which is preliminary data.</text>
</comment>